<dbReference type="InParanoid" id="A0A1W4XAH4"/>
<organism evidence="10 11">
    <name type="scientific">Agrilus planipennis</name>
    <name type="common">Emerald ash borer</name>
    <name type="synonym">Agrilus marcopoli</name>
    <dbReference type="NCBI Taxonomy" id="224129"/>
    <lineage>
        <taxon>Eukaryota</taxon>
        <taxon>Metazoa</taxon>
        <taxon>Ecdysozoa</taxon>
        <taxon>Arthropoda</taxon>
        <taxon>Hexapoda</taxon>
        <taxon>Insecta</taxon>
        <taxon>Pterygota</taxon>
        <taxon>Neoptera</taxon>
        <taxon>Endopterygota</taxon>
        <taxon>Coleoptera</taxon>
        <taxon>Polyphaga</taxon>
        <taxon>Elateriformia</taxon>
        <taxon>Buprestoidea</taxon>
        <taxon>Buprestidae</taxon>
        <taxon>Agrilinae</taxon>
        <taxon>Agrilus</taxon>
    </lineage>
</organism>
<evidence type="ECO:0000256" key="6">
    <source>
        <dbReference type="ARBA" id="ARBA00023004"/>
    </source>
</evidence>
<evidence type="ECO:0000256" key="4">
    <source>
        <dbReference type="ARBA" id="ARBA00022723"/>
    </source>
</evidence>
<dbReference type="Pfam" id="PF00067">
    <property type="entry name" value="p450"/>
    <property type="match status" value="2"/>
</dbReference>
<keyword evidence="6 8" id="KW-0408">Iron</keyword>
<dbReference type="InterPro" id="IPR036396">
    <property type="entry name" value="Cyt_P450_sf"/>
</dbReference>
<dbReference type="Proteomes" id="UP000192223">
    <property type="component" value="Unplaced"/>
</dbReference>
<name>A0A1W4XAH4_AGRPL</name>
<evidence type="ECO:0000313" key="10">
    <source>
        <dbReference type="Proteomes" id="UP000192223"/>
    </source>
</evidence>
<reference evidence="11" key="1">
    <citation type="submission" date="2025-08" db="UniProtKB">
        <authorList>
            <consortium name="RefSeq"/>
        </authorList>
    </citation>
    <scope>IDENTIFICATION</scope>
    <source>
        <tissue evidence="11">Entire body</tissue>
    </source>
</reference>
<evidence type="ECO:0000256" key="8">
    <source>
        <dbReference type="PIRSR" id="PIRSR602401-1"/>
    </source>
</evidence>
<dbReference type="PANTHER" id="PTHR24279">
    <property type="entry name" value="CYTOCHROME P450"/>
    <property type="match status" value="1"/>
</dbReference>
<dbReference type="PANTHER" id="PTHR24279:SF120">
    <property type="entry name" value="CYTOCHROME P450"/>
    <property type="match status" value="1"/>
</dbReference>
<dbReference type="Gene3D" id="1.10.630.10">
    <property type="entry name" value="Cytochrome P450"/>
    <property type="match status" value="1"/>
</dbReference>
<dbReference type="KEGG" id="apln:108742351"/>
<accession>A0A1W4XAH4</accession>
<keyword evidence="7 9" id="KW-0503">Monooxygenase</keyword>
<dbReference type="PRINTS" id="PR00463">
    <property type="entry name" value="EP450I"/>
</dbReference>
<keyword evidence="3 8" id="KW-0349">Heme</keyword>
<evidence type="ECO:0000256" key="9">
    <source>
        <dbReference type="RuleBase" id="RU000461"/>
    </source>
</evidence>
<protein>
    <submittedName>
        <fullName evidence="11">Probable cytochrome P450 301a1, mitochondrial</fullName>
    </submittedName>
</protein>
<dbReference type="OrthoDB" id="3945418at2759"/>
<dbReference type="RefSeq" id="XP_018333034.1">
    <property type="nucleotide sequence ID" value="XM_018477532.1"/>
</dbReference>
<dbReference type="SUPFAM" id="SSF48264">
    <property type="entry name" value="Cytochrome P450"/>
    <property type="match status" value="1"/>
</dbReference>
<dbReference type="InterPro" id="IPR001128">
    <property type="entry name" value="Cyt_P450"/>
</dbReference>
<comment type="cofactor">
    <cofactor evidence="1 8">
        <name>heme</name>
        <dbReference type="ChEBI" id="CHEBI:30413"/>
    </cofactor>
</comment>
<evidence type="ECO:0000256" key="5">
    <source>
        <dbReference type="ARBA" id="ARBA00023002"/>
    </source>
</evidence>
<comment type="similarity">
    <text evidence="2 9">Belongs to the cytochrome P450 family.</text>
</comment>
<evidence type="ECO:0000313" key="11">
    <source>
        <dbReference type="RefSeq" id="XP_018333034.1"/>
    </source>
</evidence>
<evidence type="ECO:0000256" key="3">
    <source>
        <dbReference type="ARBA" id="ARBA00022617"/>
    </source>
</evidence>
<keyword evidence="5 9" id="KW-0560">Oxidoreductase</keyword>
<dbReference type="PROSITE" id="PS00086">
    <property type="entry name" value="CYTOCHROME_P450"/>
    <property type="match status" value="1"/>
</dbReference>
<dbReference type="InterPro" id="IPR050479">
    <property type="entry name" value="CYP11_CYP27_families"/>
</dbReference>
<keyword evidence="4 8" id="KW-0479">Metal-binding</keyword>
<sequence>MNIRKLTSKKLHRIVSSYAHDHLIECPVIANTEIGKAGKNISGDIEWNQAVPYQMLPGPKPLPLLGNNWRFIPFIGDFQIEHIDKVSKRLYQKYGKIVKMEGLLGRPDMLFLFDPNDIEKVFRQEDLMPLRPSMPSLNYYKHVYRKEFFNGNAGVIAVHGEDWQNFRSKVNQIMLQPRSAKMYMKPIKSTAESLIRRIRRIRDENAEVPEDFLNELHKWSLECKCLLIFIHFNQNSSTLRKYFNYNFRTTMHHISRAIENLDKGKDHSHPSVLQKVLLENDPKTATVLALDMFLVGIDTTSNALASILYQLAIHPDKQEILHEEILRLLPSGNTTTFTNAKLEQMTYLKACIKETMRMYPVVIGNGRCTSKDCVIGGYQIPKGVQVVFQHYVVSNLDDYFPKSSEFLPERWLKSNKDKSASENHHPFASLPFGYGRRMCLGRRFAELELQVAVAKIIQAFHIEYNYEKLDYHIHPMYTPNGPLKLKFVDR</sequence>
<dbReference type="STRING" id="224129.A0A1W4XAH4"/>
<gene>
    <name evidence="11" type="primary">LOC108742351</name>
</gene>
<dbReference type="GO" id="GO:0004497">
    <property type="term" value="F:monooxygenase activity"/>
    <property type="evidence" value="ECO:0007669"/>
    <property type="project" value="UniProtKB-KW"/>
</dbReference>
<dbReference type="PRINTS" id="PR00385">
    <property type="entry name" value="P450"/>
</dbReference>
<dbReference type="CDD" id="cd11054">
    <property type="entry name" value="CYP24A1-like"/>
    <property type="match status" value="1"/>
</dbReference>
<keyword evidence="10" id="KW-1185">Reference proteome</keyword>
<dbReference type="GO" id="GO:0005506">
    <property type="term" value="F:iron ion binding"/>
    <property type="evidence" value="ECO:0007669"/>
    <property type="project" value="InterPro"/>
</dbReference>
<dbReference type="InterPro" id="IPR002401">
    <property type="entry name" value="Cyt_P450_E_grp-I"/>
</dbReference>
<feature type="binding site" description="axial binding residue" evidence="8">
    <location>
        <position position="439"/>
    </location>
    <ligand>
        <name>heme</name>
        <dbReference type="ChEBI" id="CHEBI:30413"/>
    </ligand>
    <ligandPart>
        <name>Fe</name>
        <dbReference type="ChEBI" id="CHEBI:18248"/>
    </ligandPart>
</feature>
<evidence type="ECO:0000256" key="1">
    <source>
        <dbReference type="ARBA" id="ARBA00001971"/>
    </source>
</evidence>
<dbReference type="AlphaFoldDB" id="A0A1W4XAH4"/>
<dbReference type="GO" id="GO:0016705">
    <property type="term" value="F:oxidoreductase activity, acting on paired donors, with incorporation or reduction of molecular oxygen"/>
    <property type="evidence" value="ECO:0007669"/>
    <property type="project" value="InterPro"/>
</dbReference>
<proteinExistence type="inferred from homology"/>
<dbReference type="GeneID" id="108742351"/>
<dbReference type="GO" id="GO:0020037">
    <property type="term" value="F:heme binding"/>
    <property type="evidence" value="ECO:0007669"/>
    <property type="project" value="InterPro"/>
</dbReference>
<evidence type="ECO:0000256" key="2">
    <source>
        <dbReference type="ARBA" id="ARBA00010617"/>
    </source>
</evidence>
<dbReference type="InterPro" id="IPR017972">
    <property type="entry name" value="Cyt_P450_CS"/>
</dbReference>
<evidence type="ECO:0000256" key="7">
    <source>
        <dbReference type="ARBA" id="ARBA00023033"/>
    </source>
</evidence>